<organism evidence="1 2">
    <name type="scientific">Holotrichia oblita</name>
    <name type="common">Chafer beetle</name>
    <dbReference type="NCBI Taxonomy" id="644536"/>
    <lineage>
        <taxon>Eukaryota</taxon>
        <taxon>Metazoa</taxon>
        <taxon>Ecdysozoa</taxon>
        <taxon>Arthropoda</taxon>
        <taxon>Hexapoda</taxon>
        <taxon>Insecta</taxon>
        <taxon>Pterygota</taxon>
        <taxon>Neoptera</taxon>
        <taxon>Endopterygota</taxon>
        <taxon>Coleoptera</taxon>
        <taxon>Polyphaga</taxon>
        <taxon>Scarabaeiformia</taxon>
        <taxon>Scarabaeidae</taxon>
        <taxon>Melolonthinae</taxon>
        <taxon>Holotrichia</taxon>
    </lineage>
</organism>
<protein>
    <submittedName>
        <fullName evidence="1">Glutathione s transferase d10 isoform a-related</fullName>
    </submittedName>
</protein>
<evidence type="ECO:0000313" key="1">
    <source>
        <dbReference type="EMBL" id="KAI4460122.1"/>
    </source>
</evidence>
<dbReference type="Proteomes" id="UP001056778">
    <property type="component" value="Chromosome 6"/>
</dbReference>
<keyword evidence="1" id="KW-0808">Transferase</keyword>
<sequence>MDLYVTPISPACNAVLLLAKALKLNLNVKLVDLMAGDTKTPEFLKMNPQHSVPTLNDSGFCLWESRAIMTYLVNKYGSRDDPLYPKDPKPKAVVESRLFFDATTLYPAFAKCYYPVLFYGQNKINEKDLEDAKNVFEIFDTFLEHTEYAGGDTFSVADITLIVTVTVFQLCHFDVHAYKRISLWFNKVKEICPGYKDILLKNADVPPFYSTHKQINEKDPEDAKNVFEIFDTFLEHTEYAGGDTFSVADITLIVTVTVFQLCHFDVHAYKRISLWFNKVKEICPGYKDILRKIRCKMGIDLYYVPGSAPCRAVLLAAKAVGVDLNLKYTDLMKGEHLTPEYIKYPVIFAGASYDPAKLTKCEEAMKFFDTFLANSEYAAGNDLTLADLTLAATVSTYEVMDFDLTPYKNVTKWFAKVKQNAPGYEEVNGKNVLIFKQLVDSLTKK</sequence>
<comment type="caution">
    <text evidence="1">The sequence shown here is derived from an EMBL/GenBank/DDBJ whole genome shotgun (WGS) entry which is preliminary data.</text>
</comment>
<evidence type="ECO:0000313" key="2">
    <source>
        <dbReference type="Proteomes" id="UP001056778"/>
    </source>
</evidence>
<gene>
    <name evidence="1" type="ORF">MML48_6g00003902</name>
</gene>
<name>A0ACB9SZX8_HOLOL</name>
<proteinExistence type="predicted"/>
<reference evidence="1" key="1">
    <citation type="submission" date="2022-04" db="EMBL/GenBank/DDBJ databases">
        <title>Chromosome-scale genome assembly of Holotrichia oblita Faldermann.</title>
        <authorList>
            <person name="Rongchong L."/>
        </authorList>
    </citation>
    <scope>NUCLEOTIDE SEQUENCE</scope>
    <source>
        <strain evidence="1">81SQS9</strain>
    </source>
</reference>
<dbReference type="EMBL" id="CM043020">
    <property type="protein sequence ID" value="KAI4460122.1"/>
    <property type="molecule type" value="Genomic_DNA"/>
</dbReference>
<keyword evidence="2" id="KW-1185">Reference proteome</keyword>
<accession>A0ACB9SZX8</accession>